<dbReference type="Pfam" id="PF18662">
    <property type="entry name" value="HTH_56"/>
    <property type="match status" value="1"/>
</dbReference>
<proteinExistence type="predicted"/>
<reference evidence="5 6" key="1">
    <citation type="submission" date="2020-03" db="EMBL/GenBank/DDBJ databases">
        <title>Soil Listeria distribution.</title>
        <authorList>
            <person name="Liao J."/>
            <person name="Wiedmann M."/>
        </authorList>
    </citation>
    <scope>NUCLEOTIDE SEQUENCE [LARGE SCALE GENOMIC DNA]</scope>
    <source>
        <strain evidence="3 5">FSL L7-1833</strain>
        <strain evidence="4 6">FSL L7-1850</strain>
    </source>
</reference>
<evidence type="ECO:0000259" key="2">
    <source>
        <dbReference type="Pfam" id="PF18662"/>
    </source>
</evidence>
<sequence length="591" mass="67277">MTEIIWKSSDDRFVLTEEELLVWDAKNEKYRYLSDYMQLSGRYKDVETKEEYCILTYATGYQSSREQIELRGEQLQSNKIQELNKYGVAITQANKENVLAALLAMRKELPITKFYDYYGFRWNGNKSNIGFFGEKALGFPDSENWMLASESRYNLHPSGSSETWWNMYKEHIQGSRWLEFAVVMGLSSAIVGYLKLKEFDITNLFIHLVADSSKGKTTAAMLAMSVAGNPTTKKRGLVKTWQTTANALLLQLENNHGIPIAFDELSMAPKGNLSDLLYAIADGTQKARANKNAVLKSIKNWYLTVISTGEVSVFSRLSENTGLKVRIMELDVAFTDNAAQAEAIKDVVAKHYGHVMPTFIQGLYEKGLEHIDAVYEEEQKLCVDVQPDSPLKHRLANRLAVLTTTARLMNEQWDLGLDLEGLREQLVANETSSVDARSVEERALDDIIREAIQNQAYYHAPRTTDMIKSQFHGYVELRGNKLVLSVLKQVCDKALTVQGKYQDIGIIAKGWKKAGYLKTERDKTSKRKSVTLDEKSVREPFYELHVSQEYAQYFNVLGLSPEIASSGFMKYERQNNVIFPEIDLDEEMEGF</sequence>
<evidence type="ECO:0000313" key="3">
    <source>
        <dbReference type="EMBL" id="MBC1331853.1"/>
    </source>
</evidence>
<dbReference type="Pfam" id="PF06048">
    <property type="entry name" value="DUF927"/>
    <property type="match status" value="1"/>
</dbReference>
<name>A0A7X0TMK1_9LIST</name>
<dbReference type="InterPro" id="IPR009270">
    <property type="entry name" value="DUF927"/>
</dbReference>
<evidence type="ECO:0000259" key="1">
    <source>
        <dbReference type="Pfam" id="PF06048"/>
    </source>
</evidence>
<dbReference type="RefSeq" id="WP_185373644.1">
    <property type="nucleotide sequence ID" value="NZ_JAARMV010000001.1"/>
</dbReference>
<dbReference type="Proteomes" id="UP000546244">
    <property type="component" value="Unassembled WGS sequence"/>
</dbReference>
<evidence type="ECO:0000313" key="4">
    <source>
        <dbReference type="EMBL" id="MBC2371274.1"/>
    </source>
</evidence>
<protein>
    <submittedName>
        <fullName evidence="3">DUF927 domain-containing protein</fullName>
    </submittedName>
</protein>
<comment type="caution">
    <text evidence="3">The sequence shown here is derived from an EMBL/GenBank/DDBJ whole genome shotgun (WGS) entry which is preliminary data.</text>
</comment>
<organism evidence="3 5">
    <name type="scientific">Listeria booriae</name>
    <dbReference type="NCBI Taxonomy" id="1552123"/>
    <lineage>
        <taxon>Bacteria</taxon>
        <taxon>Bacillati</taxon>
        <taxon>Bacillota</taxon>
        <taxon>Bacilli</taxon>
        <taxon>Bacillales</taxon>
        <taxon>Listeriaceae</taxon>
        <taxon>Listeria</taxon>
    </lineage>
</organism>
<dbReference type="EMBL" id="JAAROL010000002">
    <property type="protein sequence ID" value="MBC1331853.1"/>
    <property type="molecule type" value="Genomic_DNA"/>
</dbReference>
<dbReference type="EMBL" id="JAARMV010000001">
    <property type="protein sequence ID" value="MBC2371274.1"/>
    <property type="molecule type" value="Genomic_DNA"/>
</dbReference>
<feature type="domain" description="Cch helix turn helix" evidence="2">
    <location>
        <begin position="438"/>
        <end position="546"/>
    </location>
</feature>
<dbReference type="Proteomes" id="UP000532866">
    <property type="component" value="Unassembled WGS sequence"/>
</dbReference>
<evidence type="ECO:0000313" key="6">
    <source>
        <dbReference type="Proteomes" id="UP000546244"/>
    </source>
</evidence>
<dbReference type="AlphaFoldDB" id="A0A7X0TMK1"/>
<feature type="domain" description="DUF927" evidence="1">
    <location>
        <begin position="37"/>
        <end position="299"/>
    </location>
</feature>
<evidence type="ECO:0000313" key="5">
    <source>
        <dbReference type="Proteomes" id="UP000532866"/>
    </source>
</evidence>
<accession>A0A7X0TMK1</accession>
<gene>
    <name evidence="3" type="ORF">HB759_07870</name>
    <name evidence="4" type="ORF">HBP98_04545</name>
</gene>
<dbReference type="InterPro" id="IPR040538">
    <property type="entry name" value="Cch_HTH"/>
</dbReference>